<evidence type="ECO:0000313" key="8">
    <source>
        <dbReference type="Proteomes" id="UP000005038"/>
    </source>
</evidence>
<gene>
    <name evidence="7" type="ORF">GOOTI_206_00330</name>
</gene>
<proteinExistence type="inferred from homology"/>
<dbReference type="GO" id="GO:0016887">
    <property type="term" value="F:ATP hydrolysis activity"/>
    <property type="evidence" value="ECO:0007669"/>
    <property type="project" value="InterPro"/>
</dbReference>
<evidence type="ECO:0000256" key="5">
    <source>
        <dbReference type="SAM" id="MobiDB-lite"/>
    </source>
</evidence>
<feature type="region of interest" description="Disordered" evidence="5">
    <location>
        <begin position="190"/>
        <end position="209"/>
    </location>
</feature>
<dbReference type="PANTHER" id="PTHR32114">
    <property type="entry name" value="ABC TRANSPORTER ABCH.3"/>
    <property type="match status" value="1"/>
</dbReference>
<dbReference type="GO" id="GO:0006302">
    <property type="term" value="P:double-strand break repair"/>
    <property type="evidence" value="ECO:0007669"/>
    <property type="project" value="InterPro"/>
</dbReference>
<dbReference type="AlphaFoldDB" id="H5TS42"/>
<organism evidence="7 8">
    <name type="scientific">Gordonia otitidis (strain DSM 44809 / CCUG 52243 / JCM 12355 / NBRC 100426 / IFM 10032)</name>
    <dbReference type="NCBI Taxonomy" id="1108044"/>
    <lineage>
        <taxon>Bacteria</taxon>
        <taxon>Bacillati</taxon>
        <taxon>Actinomycetota</taxon>
        <taxon>Actinomycetes</taxon>
        <taxon>Mycobacteriales</taxon>
        <taxon>Gordoniaceae</taxon>
        <taxon>Gordonia</taxon>
    </lineage>
</organism>
<dbReference type="PANTHER" id="PTHR32114:SF2">
    <property type="entry name" value="ABC TRANSPORTER ABCH.3"/>
    <property type="match status" value="1"/>
</dbReference>
<dbReference type="Proteomes" id="UP000005038">
    <property type="component" value="Unassembled WGS sequence"/>
</dbReference>
<dbReference type="STRING" id="1108044.GOOTI_206_00330"/>
<dbReference type="RefSeq" id="WP_007240482.1">
    <property type="nucleotide sequence ID" value="NZ_BAFB01000206.1"/>
</dbReference>
<evidence type="ECO:0000256" key="4">
    <source>
        <dbReference type="SAM" id="Coils"/>
    </source>
</evidence>
<accession>H5TS42</accession>
<name>H5TS42_GORO1</name>
<evidence type="ECO:0000256" key="1">
    <source>
        <dbReference type="ARBA" id="ARBA00006930"/>
    </source>
</evidence>
<dbReference type="Pfam" id="PF13476">
    <property type="entry name" value="AAA_23"/>
    <property type="match status" value="1"/>
</dbReference>
<comment type="caution">
    <text evidence="7">The sequence shown here is derived from an EMBL/GenBank/DDBJ whole genome shotgun (WGS) entry which is preliminary data.</text>
</comment>
<reference evidence="7" key="1">
    <citation type="submission" date="2012-02" db="EMBL/GenBank/DDBJ databases">
        <title>Whole genome shotgun sequence of Gordonia otitidis NBRC 100426.</title>
        <authorList>
            <person name="Yoshida I."/>
            <person name="Hosoyama A."/>
            <person name="Tsuchikane K."/>
            <person name="Katsumata H."/>
            <person name="Yamazaki S."/>
            <person name="Fujita N."/>
        </authorList>
    </citation>
    <scope>NUCLEOTIDE SEQUENCE [LARGE SCALE GENOMIC DNA]</scope>
    <source>
        <strain evidence="7">NBRC 100426</strain>
    </source>
</reference>
<dbReference type="OrthoDB" id="4772530at2"/>
<evidence type="ECO:0000256" key="2">
    <source>
        <dbReference type="ARBA" id="ARBA00011322"/>
    </source>
</evidence>
<evidence type="ECO:0000259" key="6">
    <source>
        <dbReference type="Pfam" id="PF13476"/>
    </source>
</evidence>
<feature type="coiled-coil region" evidence="4">
    <location>
        <begin position="330"/>
        <end position="364"/>
    </location>
</feature>
<feature type="domain" description="Rad50/SbcC-type AAA" evidence="6">
    <location>
        <begin position="7"/>
        <end position="120"/>
    </location>
</feature>
<keyword evidence="4" id="KW-0175">Coiled coil</keyword>
<dbReference type="InterPro" id="IPR027417">
    <property type="entry name" value="P-loop_NTPase"/>
</dbReference>
<dbReference type="SUPFAM" id="SSF75712">
    <property type="entry name" value="Rad50 coiled-coil Zn hook"/>
    <property type="match status" value="1"/>
</dbReference>
<comment type="subunit">
    <text evidence="2">Heterodimer of SbcC and SbcD.</text>
</comment>
<dbReference type="EMBL" id="BAFB01000206">
    <property type="protein sequence ID" value="GAB36300.1"/>
    <property type="molecule type" value="Genomic_DNA"/>
</dbReference>
<dbReference type="SUPFAM" id="SSF52540">
    <property type="entry name" value="P-loop containing nucleoside triphosphate hydrolases"/>
    <property type="match status" value="1"/>
</dbReference>
<dbReference type="Gene3D" id="3.40.50.300">
    <property type="entry name" value="P-loop containing nucleotide triphosphate hydrolases"/>
    <property type="match status" value="2"/>
</dbReference>
<protein>
    <recommendedName>
        <fullName evidence="3">Nuclease SbcCD subunit C</fullName>
    </recommendedName>
</protein>
<keyword evidence="8" id="KW-1185">Reference proteome</keyword>
<evidence type="ECO:0000256" key="3">
    <source>
        <dbReference type="ARBA" id="ARBA00013368"/>
    </source>
</evidence>
<dbReference type="Gene3D" id="1.10.287.510">
    <property type="entry name" value="Helix hairpin bin"/>
    <property type="match status" value="1"/>
</dbReference>
<dbReference type="InterPro" id="IPR038729">
    <property type="entry name" value="Rad50/SbcC_AAA"/>
</dbReference>
<comment type="similarity">
    <text evidence="1">Belongs to the SMC family. SbcC subfamily.</text>
</comment>
<evidence type="ECO:0000313" key="7">
    <source>
        <dbReference type="EMBL" id="GAB36300.1"/>
    </source>
</evidence>
<sequence>MRLLTAHLENFRSVATLDMDFSVDACHAITGRPGAGKSSVFAGLLFAMYGNPGPDQDLLDLRYDRAADRDPVVADYTWEHNGTVYRTRRELRRGNRNGKPIERASAQLWRDGTEVEGMTPTSLTKEVTAIIGMSDRSYAGSSLIRQGEVDTLTTAAPGVVQELVEAHTGIGAITKLRDSSRKKASEARAVAESLPGSLDDVESTADAARTAHEQAGPILAAHEQAAARAARARDNWEHADSAAAALRDTARNAQRAWEELVAAEAALQAAQDAADNADHEVQLLDCDTASDSAELDGHRDSLTARRSALAEAGNAVYYTQKEVAAADTDVTSAAGELDNSADRRQQLQQQLAQLDTDYLAAQDQLRSVHVEVSTAQAEVSNLDKALTALAGAHACCPTCQQQLDDPDSLIATLTTQRDRAGERVTTARQNASSTSTQISGIEQQMTQLRGYVDELDKLTAAHQQSVSRARRAAAARDQALARCTELLQQPADCADTAVDLVKNALADVDADLGRIAEQRAALRTAALAWQTVRQATERHDTARAAVVDAPDPAVVDAAISEATRLRVDFDDASREAADAASAANAAKVGCTQLDSAAETAAAQWARKQSAVREAEVANTTASVLSAYRQDLIADFCAGISAAATELLERFGGEHVAFHLDSDFVPRVELADGRIRKTSSLSGGEKARAGLAFRLGISMQITGDALPDQIIADEVTTYLDEEGRAQVVATIASLFTSPILISHTSEILDYATVVHHLQRSPLGTTELVDATTE</sequence>